<organism evidence="1 2">
    <name type="scientific">Acinetobacter baumannii</name>
    <dbReference type="NCBI Taxonomy" id="470"/>
    <lineage>
        <taxon>Bacteria</taxon>
        <taxon>Pseudomonadati</taxon>
        <taxon>Pseudomonadota</taxon>
        <taxon>Gammaproteobacteria</taxon>
        <taxon>Moraxellales</taxon>
        <taxon>Moraxellaceae</taxon>
        <taxon>Acinetobacter</taxon>
        <taxon>Acinetobacter calcoaceticus/baumannii complex</taxon>
    </lineage>
</organism>
<dbReference type="Proteomes" id="UP000072389">
    <property type="component" value="Chromosome"/>
</dbReference>
<dbReference type="RefSeq" id="WP_001071965.1">
    <property type="nucleotide sequence ID" value="NZ_CAUZGM010000002.1"/>
</dbReference>
<evidence type="ECO:0000313" key="1">
    <source>
        <dbReference type="EMBL" id="APP32160.1"/>
    </source>
</evidence>
<sequence length="145" mass="16591">MNQITNLSQQKPNLNDFRNLAFEVSCHLDQLAAFMLQASCLEEHQDEIKASCMAKAVSKTSLIIFNKTLLIIDQMEELFKSQKLVEFKNSFVFVESAVFAISETNLTLKHQANYFYGIFHVLKELEKDINDMDLNAEIEAEKAHG</sequence>
<protein>
    <submittedName>
        <fullName evidence="1">Uncharacterized protein</fullName>
    </submittedName>
</protein>
<evidence type="ECO:0000313" key="2">
    <source>
        <dbReference type="Proteomes" id="UP000072389"/>
    </source>
</evidence>
<proteinExistence type="predicted"/>
<dbReference type="EMBL" id="CP018664">
    <property type="protein sequence ID" value="APP32160.1"/>
    <property type="molecule type" value="Genomic_DNA"/>
</dbReference>
<name>A0A5P1UK17_ACIBA</name>
<reference evidence="1 2" key="1">
    <citation type="journal article" date="2014" name="Antimicrob. Agents Chemother.">
        <title>Triclosan can select for an AdeIJK-overexpressing mutant of Acinetobacter baumannii ATCC 17978 that displays reduced susceptibility to multiple antibiotics.</title>
        <authorList>
            <person name="Fernando D.M."/>
            <person name="Xu W."/>
            <person name="Loewen P.C."/>
            <person name="Zhanel G.G."/>
            <person name="Kumar A."/>
        </authorList>
    </citation>
    <scope>NUCLEOTIDE SEQUENCE [LARGE SCALE GENOMIC DNA]</scope>
    <source>
        <strain evidence="2">ATCC 17978</strain>
    </source>
</reference>
<gene>
    <name evidence="1" type="ORF">AUO97_15505</name>
</gene>
<accession>A0A5P1UK17</accession>
<dbReference type="AlphaFoldDB" id="A0A5P1UK17"/>